<dbReference type="InterPro" id="IPR018303">
    <property type="entry name" value="ATPase_P-typ_P_site"/>
</dbReference>
<keyword evidence="8" id="KW-1185">Reference proteome</keyword>
<accession>A0ABS6F3N0</accession>
<reference evidence="7 8" key="1">
    <citation type="submission" date="2021-06" db="EMBL/GenBank/DDBJ databases">
        <authorList>
            <person name="Sun Q."/>
            <person name="Li D."/>
        </authorList>
    </citation>
    <scope>NUCLEOTIDE SEQUENCE [LARGE SCALE GENOMIC DNA]</scope>
    <source>
        <strain evidence="7 8">MSJ-4</strain>
    </source>
</reference>
<evidence type="ECO:0000313" key="8">
    <source>
        <dbReference type="Proteomes" id="UP000736583"/>
    </source>
</evidence>
<dbReference type="NCBIfam" id="TIGR01494">
    <property type="entry name" value="ATPase_P-type"/>
    <property type="match status" value="2"/>
</dbReference>
<dbReference type="EMBL" id="JAHLQL010000007">
    <property type="protein sequence ID" value="MBU5593132.1"/>
    <property type="molecule type" value="Genomic_DNA"/>
</dbReference>
<comment type="caution">
    <text evidence="7">The sequence shown here is derived from an EMBL/GenBank/DDBJ whole genome shotgun (WGS) entry which is preliminary data.</text>
</comment>
<evidence type="ECO:0000256" key="1">
    <source>
        <dbReference type="ARBA" id="ARBA00004141"/>
    </source>
</evidence>
<name>A0ABS6F3N0_9CLOT</name>
<keyword evidence="4 5" id="KW-0472">Membrane</keyword>
<dbReference type="SFLD" id="SFLDS00003">
    <property type="entry name" value="Haloacid_Dehalogenase"/>
    <property type="match status" value="1"/>
</dbReference>
<evidence type="ECO:0000256" key="2">
    <source>
        <dbReference type="ARBA" id="ARBA00022692"/>
    </source>
</evidence>
<evidence type="ECO:0000259" key="6">
    <source>
        <dbReference type="Pfam" id="PF00122"/>
    </source>
</evidence>
<dbReference type="SFLD" id="SFLDF00027">
    <property type="entry name" value="p-type_atpase"/>
    <property type="match status" value="1"/>
</dbReference>
<feature type="transmembrane region" description="Helical" evidence="5">
    <location>
        <begin position="738"/>
        <end position="756"/>
    </location>
</feature>
<dbReference type="PROSITE" id="PS00154">
    <property type="entry name" value="ATPASE_E1_E2"/>
    <property type="match status" value="1"/>
</dbReference>
<dbReference type="Pfam" id="PF00122">
    <property type="entry name" value="E1-E2_ATPase"/>
    <property type="match status" value="1"/>
</dbReference>
<feature type="domain" description="P-type ATPase A" evidence="6">
    <location>
        <begin position="118"/>
        <end position="217"/>
    </location>
</feature>
<dbReference type="Pfam" id="PF00702">
    <property type="entry name" value="Hydrolase"/>
    <property type="match status" value="1"/>
</dbReference>
<dbReference type="InterPro" id="IPR044492">
    <property type="entry name" value="P_typ_ATPase_HD_dom"/>
</dbReference>
<feature type="transmembrane region" description="Helical" evidence="5">
    <location>
        <begin position="762"/>
        <end position="784"/>
    </location>
</feature>
<evidence type="ECO:0000256" key="4">
    <source>
        <dbReference type="ARBA" id="ARBA00023136"/>
    </source>
</evidence>
<feature type="transmembrane region" description="Helical" evidence="5">
    <location>
        <begin position="618"/>
        <end position="637"/>
    </location>
</feature>
<dbReference type="Proteomes" id="UP000736583">
    <property type="component" value="Unassembled WGS sequence"/>
</dbReference>
<protein>
    <submittedName>
        <fullName evidence="7">Cation-translocating P-type ATPase</fullName>
    </submittedName>
</protein>
<proteinExistence type="predicted"/>
<dbReference type="InterPro" id="IPR059000">
    <property type="entry name" value="ATPase_P-type_domA"/>
</dbReference>
<dbReference type="SFLD" id="SFLDG00002">
    <property type="entry name" value="C1.7:_P-type_atpase_like"/>
    <property type="match status" value="1"/>
</dbReference>
<feature type="transmembrane region" description="Helical" evidence="5">
    <location>
        <begin position="87"/>
        <end position="105"/>
    </location>
</feature>
<sequence>MLNDTALSLRKGLKKKAQKSTGKQEVYSGLSDVEVKERVKSGRVNKSKNATSKSVKDIIRSNVFTLFNAINLILLILVLLAGSPKNGLFAGVIITNSLVGIVQELRAKRIVERISVLNAITVTVIRNGIRKEINVDEVVVDDIIFLGEGQQVVVDSELLTGDYIELDESLLTGESDAMKKEKGDMIFAGSLVLGGGGYVRAKMVGDDTYAAKLAKEAKKFKLAKSELQLVTDKILKLTIKFIIPIGILLIVTQIINTSKDWRQASVSAISGIVGMIPEGLVLLITAAFMVSVIRLSKWKTLVQELPATEILARVDTLCLDKTGTITEAKLKLEEIIPLSSYNLEEIEEILGSLSKSFATSNSTLKAIKEKYESYKAIEVKKTIPFNSARKWSGVEFSTGEKWVIGAPEVILRDSYDRLKDQIEIEAKKGRRVLILAKINSGELADELPKDMEGVALVLFEDIIRKDAAETLGYFNKQKVDIKIISGDNAVTVSSVAEKAGVKNAENYVDARYLPEDEEELLKVVRETTVFGRTTPHQKKAIVKALHRDGKTVAMTGDGVNDVLALKEADCGIAMASGSDATKAVAQLVLLESNFNALPHVVAEGRRTINNIEKVSNLYLSKMVYSIIMSIVFCLLLLPYPIMPIQLTLIGTVGIGIPSFFLAMEPNENIVKEGFLKRLLEETVPNGIVIAISTIIIFLSAYYNNLSIEQARTLTLMVMGGISLIVLIKVSMPYTKFKALLSGTIIGIFILSFIIPISRKFFIIYAVDFYYLAMALGLIALSPLMMRFTKVIMKKPLDKYFNKRIH</sequence>
<evidence type="ECO:0000256" key="3">
    <source>
        <dbReference type="ARBA" id="ARBA00022989"/>
    </source>
</evidence>
<evidence type="ECO:0000313" key="7">
    <source>
        <dbReference type="EMBL" id="MBU5593132.1"/>
    </source>
</evidence>
<feature type="transmembrane region" description="Helical" evidence="5">
    <location>
        <begin position="683"/>
        <end position="701"/>
    </location>
</feature>
<feature type="transmembrane region" description="Helical" evidence="5">
    <location>
        <begin position="63"/>
        <end position="81"/>
    </location>
</feature>
<feature type="transmembrane region" description="Helical" evidence="5">
    <location>
        <begin position="713"/>
        <end position="731"/>
    </location>
</feature>
<gene>
    <name evidence="7" type="ORF">KQI89_15390</name>
</gene>
<keyword evidence="3 5" id="KW-1133">Transmembrane helix</keyword>
<feature type="transmembrane region" description="Helical" evidence="5">
    <location>
        <begin position="268"/>
        <end position="293"/>
    </location>
</feature>
<dbReference type="PANTHER" id="PTHR42861">
    <property type="entry name" value="CALCIUM-TRANSPORTING ATPASE"/>
    <property type="match status" value="1"/>
</dbReference>
<organism evidence="7 8">
    <name type="scientific">Clostridium simiarum</name>
    <dbReference type="NCBI Taxonomy" id="2841506"/>
    <lineage>
        <taxon>Bacteria</taxon>
        <taxon>Bacillati</taxon>
        <taxon>Bacillota</taxon>
        <taxon>Clostridia</taxon>
        <taxon>Eubacteriales</taxon>
        <taxon>Clostridiaceae</taxon>
        <taxon>Clostridium</taxon>
    </lineage>
</organism>
<feature type="transmembrane region" description="Helical" evidence="5">
    <location>
        <begin position="643"/>
        <end position="662"/>
    </location>
</feature>
<evidence type="ECO:0000256" key="5">
    <source>
        <dbReference type="SAM" id="Phobius"/>
    </source>
</evidence>
<keyword evidence="2 5" id="KW-0812">Transmembrane</keyword>
<dbReference type="InterPro" id="IPR001757">
    <property type="entry name" value="P_typ_ATPase"/>
</dbReference>
<comment type="subcellular location">
    <subcellularLocation>
        <location evidence="1">Membrane</location>
        <topology evidence="1">Multi-pass membrane protein</topology>
    </subcellularLocation>
</comment>
<feature type="transmembrane region" description="Helical" evidence="5">
    <location>
        <begin position="237"/>
        <end position="256"/>
    </location>
</feature>